<reference evidence="4" key="1">
    <citation type="submission" date="2020-11" db="EMBL/GenBank/DDBJ databases">
        <authorList>
            <person name="Tran Van P."/>
        </authorList>
    </citation>
    <scope>NUCLEOTIDE SEQUENCE</scope>
</reference>
<organism evidence="4">
    <name type="scientific">Timema californicum</name>
    <name type="common">California timema</name>
    <name type="synonym">Walking stick</name>
    <dbReference type="NCBI Taxonomy" id="61474"/>
    <lineage>
        <taxon>Eukaryota</taxon>
        <taxon>Metazoa</taxon>
        <taxon>Ecdysozoa</taxon>
        <taxon>Arthropoda</taxon>
        <taxon>Hexapoda</taxon>
        <taxon>Insecta</taxon>
        <taxon>Pterygota</taxon>
        <taxon>Neoptera</taxon>
        <taxon>Polyneoptera</taxon>
        <taxon>Phasmatodea</taxon>
        <taxon>Timematodea</taxon>
        <taxon>Timematoidea</taxon>
        <taxon>Timematidae</taxon>
        <taxon>Timema</taxon>
    </lineage>
</organism>
<accession>A0A7R9PD25</accession>
<dbReference type="EMBL" id="OE188290">
    <property type="protein sequence ID" value="CAD7578663.1"/>
    <property type="molecule type" value="Genomic_DNA"/>
</dbReference>
<dbReference type="CDD" id="cd00033">
    <property type="entry name" value="CCP"/>
    <property type="match status" value="1"/>
</dbReference>
<dbReference type="SUPFAM" id="SSF57535">
    <property type="entry name" value="Complement control module/SCR domain"/>
    <property type="match status" value="1"/>
</dbReference>
<dbReference type="AlphaFoldDB" id="A0A7R9PD25"/>
<keyword evidence="2" id="KW-0768">Sushi</keyword>
<evidence type="ECO:0000256" key="1">
    <source>
        <dbReference type="ARBA" id="ARBA00023157"/>
    </source>
</evidence>
<evidence type="ECO:0000259" key="3">
    <source>
        <dbReference type="PROSITE" id="PS50923"/>
    </source>
</evidence>
<dbReference type="PROSITE" id="PS50923">
    <property type="entry name" value="SUSHI"/>
    <property type="match status" value="1"/>
</dbReference>
<protein>
    <submittedName>
        <fullName evidence="4">(California timema) hypothetical protein</fullName>
    </submittedName>
</protein>
<dbReference type="InterPro" id="IPR035976">
    <property type="entry name" value="Sushi/SCR/CCP_sf"/>
</dbReference>
<dbReference type="InterPro" id="IPR000436">
    <property type="entry name" value="Sushi_SCR_CCP_dom"/>
</dbReference>
<dbReference type="Pfam" id="PF00084">
    <property type="entry name" value="Sushi"/>
    <property type="match status" value="1"/>
</dbReference>
<sequence>MASLVLTDSSQLTSDSQHLALSCPRLTPPKYGQLTPSSCALGKSFHGQHCIASCVRGFVLTGKAVVTCLPRSHQWSHPVSACVRGVPPAKGWALAGSLLSGGGGRVMEYSGVARIFAREVFISKATDSIPEPFIQCPRDIKVDLPPRQRYAHIRIQQPKSNMDWWRYEPIPSLLLFGWR</sequence>
<keyword evidence="1" id="KW-1015">Disulfide bond</keyword>
<gene>
    <name evidence="4" type="ORF">TCMB3V08_LOCUS11200</name>
</gene>
<name>A0A7R9PD25_TIMCA</name>
<feature type="domain" description="Sushi" evidence="3">
    <location>
        <begin position="21"/>
        <end position="84"/>
    </location>
</feature>
<evidence type="ECO:0000313" key="4">
    <source>
        <dbReference type="EMBL" id="CAD7578663.1"/>
    </source>
</evidence>
<evidence type="ECO:0000256" key="2">
    <source>
        <dbReference type="PROSITE-ProRule" id="PRU00302"/>
    </source>
</evidence>
<dbReference type="Gene3D" id="2.10.70.10">
    <property type="entry name" value="Complement Module, domain 1"/>
    <property type="match status" value="1"/>
</dbReference>
<comment type="caution">
    <text evidence="2">Lacks conserved residue(s) required for the propagation of feature annotation.</text>
</comment>
<proteinExistence type="predicted"/>
<dbReference type="SMART" id="SM00032">
    <property type="entry name" value="CCP"/>
    <property type="match status" value="1"/>
</dbReference>